<organism evidence="7 10">
    <name type="scientific">Adineta ricciae</name>
    <name type="common">Rotifer</name>
    <dbReference type="NCBI Taxonomy" id="249248"/>
    <lineage>
        <taxon>Eukaryota</taxon>
        <taxon>Metazoa</taxon>
        <taxon>Spiralia</taxon>
        <taxon>Gnathifera</taxon>
        <taxon>Rotifera</taxon>
        <taxon>Eurotatoria</taxon>
        <taxon>Bdelloidea</taxon>
        <taxon>Adinetida</taxon>
        <taxon>Adinetidae</taxon>
        <taxon>Adineta</taxon>
    </lineage>
</organism>
<evidence type="ECO:0000313" key="7">
    <source>
        <dbReference type="EMBL" id="CAF0763584.1"/>
    </source>
</evidence>
<dbReference type="CDD" id="cd00637">
    <property type="entry name" value="7tm_classA_rhodopsin-like"/>
    <property type="match status" value="1"/>
</dbReference>
<evidence type="ECO:0000313" key="8">
    <source>
        <dbReference type="EMBL" id="CAF1017033.1"/>
    </source>
</evidence>
<evidence type="ECO:0000259" key="6">
    <source>
        <dbReference type="PROSITE" id="PS50262"/>
    </source>
</evidence>
<feature type="transmembrane region" description="Helical" evidence="5">
    <location>
        <begin position="275"/>
        <end position="295"/>
    </location>
</feature>
<dbReference type="Proteomes" id="UP000663828">
    <property type="component" value="Unassembled WGS sequence"/>
</dbReference>
<dbReference type="EMBL" id="CAJNOR010000831">
    <property type="protein sequence ID" value="CAF1017033.1"/>
    <property type="molecule type" value="Genomic_DNA"/>
</dbReference>
<dbReference type="SUPFAM" id="SSF81321">
    <property type="entry name" value="Family A G protein-coupled receptor-like"/>
    <property type="match status" value="1"/>
</dbReference>
<feature type="transmembrane region" description="Helical" evidence="5">
    <location>
        <begin position="17"/>
        <end position="37"/>
    </location>
</feature>
<keyword evidence="2 5" id="KW-0812">Transmembrane</keyword>
<evidence type="ECO:0000313" key="9">
    <source>
        <dbReference type="Proteomes" id="UP000663828"/>
    </source>
</evidence>
<proteinExistence type="predicted"/>
<keyword evidence="9" id="KW-1185">Reference proteome</keyword>
<dbReference type="Pfam" id="PF00001">
    <property type="entry name" value="7tm_1"/>
    <property type="match status" value="1"/>
</dbReference>
<evidence type="ECO:0000256" key="4">
    <source>
        <dbReference type="ARBA" id="ARBA00023136"/>
    </source>
</evidence>
<accession>A0A813Q8F5</accession>
<reference evidence="7" key="1">
    <citation type="submission" date="2021-02" db="EMBL/GenBank/DDBJ databases">
        <authorList>
            <person name="Nowell W R."/>
        </authorList>
    </citation>
    <scope>NUCLEOTIDE SEQUENCE</scope>
</reference>
<dbReference type="InterPro" id="IPR052954">
    <property type="entry name" value="GPCR-Ligand_Int"/>
</dbReference>
<dbReference type="GO" id="GO:0004930">
    <property type="term" value="F:G protein-coupled receptor activity"/>
    <property type="evidence" value="ECO:0007669"/>
    <property type="project" value="InterPro"/>
</dbReference>
<feature type="transmembrane region" description="Helical" evidence="5">
    <location>
        <begin position="91"/>
        <end position="110"/>
    </location>
</feature>
<feature type="transmembrane region" description="Helical" evidence="5">
    <location>
        <begin position="49"/>
        <end position="71"/>
    </location>
</feature>
<dbReference type="Gene3D" id="1.20.1070.10">
    <property type="entry name" value="Rhodopsin 7-helix transmembrane proteins"/>
    <property type="match status" value="1"/>
</dbReference>
<dbReference type="PROSITE" id="PS50262">
    <property type="entry name" value="G_PROTEIN_RECEP_F1_2"/>
    <property type="match status" value="1"/>
</dbReference>
<keyword evidence="4 5" id="KW-0472">Membrane</keyword>
<evidence type="ECO:0000256" key="5">
    <source>
        <dbReference type="SAM" id="Phobius"/>
    </source>
</evidence>
<protein>
    <recommendedName>
        <fullName evidence="6">G-protein coupled receptors family 1 profile domain-containing protein</fullName>
    </recommendedName>
</protein>
<dbReference type="Proteomes" id="UP000663852">
    <property type="component" value="Unassembled WGS sequence"/>
</dbReference>
<keyword evidence="3 5" id="KW-1133">Transmembrane helix</keyword>
<feature type="domain" description="G-protein coupled receptors family 1 profile" evidence="6">
    <location>
        <begin position="29"/>
        <end position="292"/>
    </location>
</feature>
<dbReference type="GO" id="GO:0016020">
    <property type="term" value="C:membrane"/>
    <property type="evidence" value="ECO:0007669"/>
    <property type="project" value="UniProtKB-SubCell"/>
</dbReference>
<dbReference type="AlphaFoldDB" id="A0A813Q8F5"/>
<name>A0A813Q8F5_ADIRI</name>
<dbReference type="InterPro" id="IPR000276">
    <property type="entry name" value="GPCR_Rhodpsn"/>
</dbReference>
<gene>
    <name evidence="7" type="ORF">EDS130_LOCUS2938</name>
    <name evidence="8" type="ORF">XAT740_LOCUS14031</name>
</gene>
<comment type="caution">
    <text evidence="7">The sequence shown here is derived from an EMBL/GenBank/DDBJ whole genome shotgun (WGS) entry which is preliminary data.</text>
</comment>
<evidence type="ECO:0000256" key="1">
    <source>
        <dbReference type="ARBA" id="ARBA00004370"/>
    </source>
</evidence>
<dbReference type="PANTHER" id="PTHR46641">
    <property type="entry name" value="FMRFAMIDE RECEPTOR-RELATED"/>
    <property type="match status" value="1"/>
</dbReference>
<sequence length="339" mass="38630">MTLISDLSSIQNILTRYVLTICYALGILGSILNLLVFSQRKLRKNSCSIYFIATSIFNLLAILFGMTSVIIDSYLPDNSSKHSITFCKTKAYLIHVFLMISRSSVALACVDRFALCSQNTFLRNLCQRRIALILILVICVLWIIIPIHVIIYVNIQSASRCGAAGVYQIVYSIYTTIATSAPLIVMILFSIWAIQNLHQSQIRTQPAARTRNAYPNSVPRIKRRDIQLVKVLISEVVAYVLSTIWFPLTTIYLTITADISKTADRLAVEDFIRYLAVGFLIYLNSCSMFYAHILASKPFRQESQQLFLPFCQQSPHQRGFRGTSVISKNRERLKYIYHR</sequence>
<feature type="transmembrane region" description="Helical" evidence="5">
    <location>
        <begin position="130"/>
        <end position="153"/>
    </location>
</feature>
<feature type="transmembrane region" description="Helical" evidence="5">
    <location>
        <begin position="173"/>
        <end position="194"/>
    </location>
</feature>
<evidence type="ECO:0000313" key="10">
    <source>
        <dbReference type="Proteomes" id="UP000663852"/>
    </source>
</evidence>
<feature type="transmembrane region" description="Helical" evidence="5">
    <location>
        <begin position="231"/>
        <end position="255"/>
    </location>
</feature>
<evidence type="ECO:0000256" key="3">
    <source>
        <dbReference type="ARBA" id="ARBA00022989"/>
    </source>
</evidence>
<evidence type="ECO:0000256" key="2">
    <source>
        <dbReference type="ARBA" id="ARBA00022692"/>
    </source>
</evidence>
<dbReference type="EMBL" id="CAJNOJ010000007">
    <property type="protein sequence ID" value="CAF0763584.1"/>
    <property type="molecule type" value="Genomic_DNA"/>
</dbReference>
<dbReference type="InterPro" id="IPR017452">
    <property type="entry name" value="GPCR_Rhodpsn_7TM"/>
</dbReference>
<comment type="subcellular location">
    <subcellularLocation>
        <location evidence="1">Membrane</location>
    </subcellularLocation>
</comment>
<dbReference type="OrthoDB" id="10005416at2759"/>